<dbReference type="SMART" id="SM00052">
    <property type="entry name" value="EAL"/>
    <property type="match status" value="1"/>
</dbReference>
<dbReference type="InterPro" id="IPR043128">
    <property type="entry name" value="Rev_trsase/Diguanyl_cyclase"/>
</dbReference>
<dbReference type="InterPro" id="IPR001633">
    <property type="entry name" value="EAL_dom"/>
</dbReference>
<dbReference type="SUPFAM" id="SSF55073">
    <property type="entry name" value="Nucleotide cyclase"/>
    <property type="match status" value="1"/>
</dbReference>
<sequence>MKLLTRHLFIEAIRHIFQENNTQHKYTLIYTGINHALQMASLLQGTAAETELIAVIQALIFSKVKSMPHALMGKLGSNRLGIILELPVRDSVEFAEELAGLLDRQCLSIGGNFYYPKLIIGVTALAPEYKTPERILAAVDEALSQSRQAGNSVVKLIEHDDPVLQEYYDSLKLLPDLREGLMNKSFVLYAQPIVSINHAVSEQKAEVLLRYKNRQGEIDSQGRFLQTANLFHISREVDFYVVHQFCRFIDQQKHQDVIYSLNISGSTIRYPPFLDVVANEFKRFGVNPEQVCFEITERVADQDYQQAITFMHLLKDQLGCQLSLDDIGIGSSNLSNLGKFNVDFMKIDGSFINNLIHDPYSELVVSFINSAARLYNKKTIAEYVENSQQLEKLKELGVDYAQGYFTGKPEPLFDPSLN</sequence>
<comment type="caution">
    <text evidence="3">The sequence shown here is derived from an EMBL/GenBank/DDBJ whole genome shotgun (WGS) entry which is preliminary data.</text>
</comment>
<dbReference type="Pfam" id="PF00563">
    <property type="entry name" value="EAL"/>
    <property type="match status" value="1"/>
</dbReference>
<dbReference type="PROSITE" id="PS50887">
    <property type="entry name" value="GGDEF"/>
    <property type="match status" value="1"/>
</dbReference>
<evidence type="ECO:0000313" key="3">
    <source>
        <dbReference type="EMBL" id="CAA9891223.1"/>
    </source>
</evidence>
<reference evidence="3 4" key="1">
    <citation type="submission" date="2020-02" db="EMBL/GenBank/DDBJ databases">
        <authorList>
            <person name="Hogendoorn C."/>
        </authorList>
    </citation>
    <scope>NUCLEOTIDE SEQUENCE [LARGE SCALE GENOMIC DNA]</scope>
    <source>
        <strain evidence="3">METHB21</strain>
    </source>
</reference>
<accession>A0A8S0Y6F0</accession>
<evidence type="ECO:0000313" key="4">
    <source>
        <dbReference type="Proteomes" id="UP000494216"/>
    </source>
</evidence>
<proteinExistence type="predicted"/>
<feature type="domain" description="GGDEF" evidence="2">
    <location>
        <begin position="24"/>
        <end position="159"/>
    </location>
</feature>
<dbReference type="GO" id="GO:0071111">
    <property type="term" value="F:cyclic-guanylate-specific phosphodiesterase activity"/>
    <property type="evidence" value="ECO:0007669"/>
    <property type="project" value="InterPro"/>
</dbReference>
<evidence type="ECO:0000259" key="1">
    <source>
        <dbReference type="PROSITE" id="PS50883"/>
    </source>
</evidence>
<keyword evidence="4" id="KW-1185">Reference proteome</keyword>
<dbReference type="AlphaFoldDB" id="A0A8S0Y6F0"/>
<evidence type="ECO:0000259" key="2">
    <source>
        <dbReference type="PROSITE" id="PS50887"/>
    </source>
</evidence>
<dbReference type="EMBL" id="CADCXN010000066">
    <property type="protein sequence ID" value="CAA9891223.1"/>
    <property type="molecule type" value="Genomic_DNA"/>
</dbReference>
<dbReference type="InterPro" id="IPR029787">
    <property type="entry name" value="Nucleotide_cyclase"/>
</dbReference>
<gene>
    <name evidence="3" type="ORF">METHB2_370029</name>
</gene>
<dbReference type="Proteomes" id="UP000494216">
    <property type="component" value="Unassembled WGS sequence"/>
</dbReference>
<dbReference type="InterPro" id="IPR050706">
    <property type="entry name" value="Cyclic-di-GMP_PDE-like"/>
</dbReference>
<dbReference type="Gene3D" id="3.20.20.450">
    <property type="entry name" value="EAL domain"/>
    <property type="match status" value="1"/>
</dbReference>
<dbReference type="SUPFAM" id="SSF141868">
    <property type="entry name" value="EAL domain-like"/>
    <property type="match status" value="1"/>
</dbReference>
<feature type="domain" description="EAL" evidence="1">
    <location>
        <begin position="170"/>
        <end position="418"/>
    </location>
</feature>
<name>A0A8S0Y6F0_9GAMM</name>
<dbReference type="Gene3D" id="3.30.70.270">
    <property type="match status" value="1"/>
</dbReference>
<dbReference type="InterPro" id="IPR035919">
    <property type="entry name" value="EAL_sf"/>
</dbReference>
<protein>
    <submittedName>
        <fullName evidence="3">EAL domain-containing protein</fullName>
    </submittedName>
</protein>
<dbReference type="PANTHER" id="PTHR33121:SF23">
    <property type="entry name" value="CYCLIC DI-GMP PHOSPHODIESTERASE PDEB"/>
    <property type="match status" value="1"/>
</dbReference>
<dbReference type="PANTHER" id="PTHR33121">
    <property type="entry name" value="CYCLIC DI-GMP PHOSPHODIESTERASE PDEF"/>
    <property type="match status" value="1"/>
</dbReference>
<dbReference type="RefSeq" id="WP_174626108.1">
    <property type="nucleotide sequence ID" value="NZ_CADCXN010000066.1"/>
</dbReference>
<dbReference type="PROSITE" id="PS50883">
    <property type="entry name" value="EAL"/>
    <property type="match status" value="1"/>
</dbReference>
<organism evidence="3 4">
    <name type="scientific">Candidatus Methylobacter favarea</name>
    <dbReference type="NCBI Taxonomy" id="2707345"/>
    <lineage>
        <taxon>Bacteria</taxon>
        <taxon>Pseudomonadati</taxon>
        <taxon>Pseudomonadota</taxon>
        <taxon>Gammaproteobacteria</taxon>
        <taxon>Methylococcales</taxon>
        <taxon>Methylococcaceae</taxon>
        <taxon>Methylobacter</taxon>
    </lineage>
</organism>
<dbReference type="CDD" id="cd01948">
    <property type="entry name" value="EAL"/>
    <property type="match status" value="1"/>
</dbReference>
<dbReference type="InterPro" id="IPR000160">
    <property type="entry name" value="GGDEF_dom"/>
</dbReference>